<dbReference type="Gene3D" id="3.30.160.150">
    <property type="entry name" value="Lipoprotein like domain"/>
    <property type="match status" value="1"/>
</dbReference>
<sequence length="180" mass="19894">MRNRGGKPARSTILRTIILALLLLVLAGGCGYRPVVQRGPLADANGVDIVLFTNKSFRSGVEGVLARDLIDEFALRTGRRVLPGDKAQLDLSGTVLSYTTTPVSYNRFDAIQEYAAALTVQATLRDKRTQKVLWKGELTEQQVYPVNANIALQQNAEEAAIAKVARRLAERIWQKIGERF</sequence>
<dbReference type="Proteomes" id="UP000194153">
    <property type="component" value="Unassembled WGS sequence"/>
</dbReference>
<keyword evidence="2" id="KW-1185">Reference proteome</keyword>
<dbReference type="InterPro" id="IPR007485">
    <property type="entry name" value="LPS_assembly_LptE"/>
</dbReference>
<reference evidence="2" key="2">
    <citation type="submission" date="2017-05" db="EMBL/GenBank/DDBJ databases">
        <title>Draft genome sequence of Geobacter pelophilus, a iron(III)-reducing bacteria.</title>
        <authorList>
            <person name="Aoyagi T."/>
            <person name="Koike H."/>
            <person name="Morita T."/>
            <person name="Sato Y."/>
            <person name="Habe H."/>
            <person name="Hori T."/>
        </authorList>
    </citation>
    <scope>NUCLEOTIDE SEQUENCE [LARGE SCALE GENOMIC DNA]</scope>
    <source>
        <strain evidence="2">Drf2</strain>
    </source>
</reference>
<accession>A0ABQ0MKL5</accession>
<organism evidence="1 2">
    <name type="scientific">Geoanaerobacter pelophilus</name>
    <dbReference type="NCBI Taxonomy" id="60036"/>
    <lineage>
        <taxon>Bacteria</taxon>
        <taxon>Pseudomonadati</taxon>
        <taxon>Thermodesulfobacteriota</taxon>
        <taxon>Desulfuromonadia</taxon>
        <taxon>Geobacterales</taxon>
        <taxon>Geobacteraceae</taxon>
        <taxon>Geoanaerobacter</taxon>
    </lineage>
</organism>
<reference evidence="1 2" key="1">
    <citation type="submission" date="2017-04" db="EMBL/GenBank/DDBJ databases">
        <authorList>
            <consortium name="Geobacter pelophilus Genome Sequencing"/>
            <person name="Aoyagi T."/>
            <person name="Koike H."/>
            <person name="Hori T."/>
        </authorList>
    </citation>
    <scope>NUCLEOTIDE SEQUENCE [LARGE SCALE GENOMIC DNA]</scope>
    <source>
        <strain evidence="1 2">Drf2</strain>
    </source>
</reference>
<evidence type="ECO:0000313" key="2">
    <source>
        <dbReference type="Proteomes" id="UP000194153"/>
    </source>
</evidence>
<evidence type="ECO:0000313" key="1">
    <source>
        <dbReference type="EMBL" id="GAW67543.1"/>
    </source>
</evidence>
<dbReference type="Pfam" id="PF04390">
    <property type="entry name" value="LptE"/>
    <property type="match status" value="1"/>
</dbReference>
<protein>
    <submittedName>
        <fullName evidence="1">Lipoprotein</fullName>
    </submittedName>
</protein>
<dbReference type="PROSITE" id="PS51257">
    <property type="entry name" value="PROKAR_LIPOPROTEIN"/>
    <property type="match status" value="1"/>
</dbReference>
<proteinExistence type="predicted"/>
<name>A0ABQ0MKL5_9BACT</name>
<comment type="caution">
    <text evidence="1">The sequence shown here is derived from an EMBL/GenBank/DDBJ whole genome shotgun (WGS) entry which is preliminary data.</text>
</comment>
<keyword evidence="1" id="KW-0449">Lipoprotein</keyword>
<gene>
    <name evidence="1" type="ORF">GPEL0_01r3421</name>
</gene>
<dbReference type="EMBL" id="BDQG01000001">
    <property type="protein sequence ID" value="GAW67543.1"/>
    <property type="molecule type" value="Genomic_DNA"/>
</dbReference>